<sequence>MSNIRSRSLELTWHGPFTWSESYQVAEAQLAGLYVLAVPYGAAFVTYYLGETGKTIAERLMSHESMYRSGEFSLRDWDAFRVGVDRLLKPSFYRKYSPEQRSQFKANMDHWRPIVEAEIKLHRIFLLPIPSWSGKEHRALRMRLEQALGEDIAKGYPPDIPSILVGPQEYQRGQHDSWHRATLAPCELLVGVPVEVLF</sequence>
<reference evidence="1" key="1">
    <citation type="submission" date="2020-07" db="EMBL/GenBank/DDBJ databases">
        <title>Huge and variable diversity of episymbiotic CPR bacteria and DPANN archaea in groundwater ecosystems.</title>
        <authorList>
            <person name="He C.Y."/>
            <person name="Keren R."/>
            <person name="Whittaker M."/>
            <person name="Farag I.F."/>
            <person name="Doudna J."/>
            <person name="Cate J.H.D."/>
            <person name="Banfield J.F."/>
        </authorList>
    </citation>
    <scope>NUCLEOTIDE SEQUENCE</scope>
    <source>
        <strain evidence="1">NC_groundwater_17_Pr7_B-0.1um_64_12</strain>
    </source>
</reference>
<protein>
    <submittedName>
        <fullName evidence="1">Uncharacterized protein</fullName>
    </submittedName>
</protein>
<dbReference type="EMBL" id="JACOSL010000041">
    <property type="protein sequence ID" value="MBI1756878.1"/>
    <property type="molecule type" value="Genomic_DNA"/>
</dbReference>
<proteinExistence type="predicted"/>
<gene>
    <name evidence="1" type="ORF">HYR64_07215</name>
</gene>
<name>A0A931LSZ0_FIMGI</name>
<dbReference type="Proteomes" id="UP000727962">
    <property type="component" value="Unassembled WGS sequence"/>
</dbReference>
<evidence type="ECO:0000313" key="1">
    <source>
        <dbReference type="EMBL" id="MBI1756878.1"/>
    </source>
</evidence>
<accession>A0A931LSZ0</accession>
<organism evidence="1 2">
    <name type="scientific">Fimbriimonas ginsengisoli</name>
    <dbReference type="NCBI Taxonomy" id="1005039"/>
    <lineage>
        <taxon>Bacteria</taxon>
        <taxon>Bacillati</taxon>
        <taxon>Armatimonadota</taxon>
        <taxon>Fimbriimonadia</taxon>
        <taxon>Fimbriimonadales</taxon>
        <taxon>Fimbriimonadaceae</taxon>
        <taxon>Fimbriimonas</taxon>
    </lineage>
</organism>
<comment type="caution">
    <text evidence="1">The sequence shown here is derived from an EMBL/GenBank/DDBJ whole genome shotgun (WGS) entry which is preliminary data.</text>
</comment>
<dbReference type="AlphaFoldDB" id="A0A931LSZ0"/>
<evidence type="ECO:0000313" key="2">
    <source>
        <dbReference type="Proteomes" id="UP000727962"/>
    </source>
</evidence>